<dbReference type="STRING" id="86259.A0A4Z1NDP1"/>
<dbReference type="PANTHER" id="PTHR43625:SF40">
    <property type="entry name" value="ALDO-KETO REDUCTASE YAKC [NADP(+)]"/>
    <property type="match status" value="1"/>
</dbReference>
<feature type="domain" description="NADP-dependent oxidoreductase" evidence="2">
    <location>
        <begin position="28"/>
        <end position="324"/>
    </location>
</feature>
<dbReference type="EMBL" id="SNSC02000025">
    <property type="protein sequence ID" value="TID13637.1"/>
    <property type="molecule type" value="Genomic_DNA"/>
</dbReference>
<dbReference type="InterPro" id="IPR020471">
    <property type="entry name" value="AKR"/>
</dbReference>
<comment type="caution">
    <text evidence="3">The sequence shown here is derived from an EMBL/GenBank/DDBJ whole genome shotgun (WGS) entry which is preliminary data.</text>
</comment>
<dbReference type="Proteomes" id="UP000298493">
    <property type="component" value="Unassembled WGS sequence"/>
</dbReference>
<dbReference type="GO" id="GO:0016491">
    <property type="term" value="F:oxidoreductase activity"/>
    <property type="evidence" value="ECO:0007669"/>
    <property type="project" value="UniProtKB-KW"/>
</dbReference>
<evidence type="ECO:0000259" key="2">
    <source>
        <dbReference type="Pfam" id="PF00248"/>
    </source>
</evidence>
<dbReference type="AlphaFoldDB" id="A0A4Z1NDP1"/>
<keyword evidence="1" id="KW-0560">Oxidoreductase</keyword>
<proteinExistence type="predicted"/>
<evidence type="ECO:0000313" key="4">
    <source>
        <dbReference type="Proteomes" id="UP000298493"/>
    </source>
</evidence>
<accession>A0A4Z1NDP1</accession>
<name>A0A4Z1NDP1_9PEZI</name>
<sequence>MQAVKKAIGIKPLPTRQLGRGGPNVTALGFGTMGLSAFYGAPKPDPERLAVLDACYSMGEWHWDSADMYADSEDLLGKWFATNPGKRKNIFLATKFGNRRNAEGKPEINSTPEYTKEACAKSLKRLGLPYVDLYYCHRLDGKTPIEQTVRAMAELKEEGKIKYLGLSECSSESLRRAHKVHPISAVQIEYSPWALDIESPQINLLNTCRELGVAVVAYSPIGRGVLSGTIRSRKDLAEGDFRLMAPRFSEENFPNNLKIVDTLQALAKEHGITATQLTLAWLLAQGDDIIPIPGTTKIERLEENLGALQVKLSKEEEAKIRKVIEEAEVRGGRYPDGFASALFADTPAEDGQVASKDA</sequence>
<dbReference type="GO" id="GO:0005737">
    <property type="term" value="C:cytoplasm"/>
    <property type="evidence" value="ECO:0007669"/>
    <property type="project" value="TreeGrafter"/>
</dbReference>
<dbReference type="Pfam" id="PF00248">
    <property type="entry name" value="Aldo_ket_red"/>
    <property type="match status" value="1"/>
</dbReference>
<dbReference type="OrthoDB" id="37537at2759"/>
<dbReference type="PRINTS" id="PR00069">
    <property type="entry name" value="ALDKETRDTASE"/>
</dbReference>
<dbReference type="Gene3D" id="3.20.20.100">
    <property type="entry name" value="NADP-dependent oxidoreductase domain"/>
    <property type="match status" value="1"/>
</dbReference>
<evidence type="ECO:0000313" key="3">
    <source>
        <dbReference type="EMBL" id="TID13637.1"/>
    </source>
</evidence>
<dbReference type="InterPro" id="IPR050791">
    <property type="entry name" value="Aldo-Keto_reductase"/>
</dbReference>
<keyword evidence="4" id="KW-1185">Reference proteome</keyword>
<dbReference type="SUPFAM" id="SSF51430">
    <property type="entry name" value="NAD(P)-linked oxidoreductase"/>
    <property type="match status" value="1"/>
</dbReference>
<gene>
    <name evidence="3" type="ORF">E6O75_ATG01615</name>
</gene>
<protein>
    <submittedName>
        <fullName evidence="3">Aldo-keto reductase AKR13</fullName>
    </submittedName>
</protein>
<reference evidence="3 4" key="1">
    <citation type="submission" date="2019-04" db="EMBL/GenBank/DDBJ databases">
        <title>High contiguity whole genome sequence and gene annotation resource for two Venturia nashicola isolates.</title>
        <authorList>
            <person name="Prokchorchik M."/>
            <person name="Won K."/>
            <person name="Lee Y."/>
            <person name="Choi E.D."/>
            <person name="Segonzac C."/>
            <person name="Sohn K.H."/>
        </authorList>
    </citation>
    <scope>NUCLEOTIDE SEQUENCE [LARGE SCALE GENOMIC DNA]</scope>
    <source>
        <strain evidence="3 4">PRI2</strain>
    </source>
</reference>
<organism evidence="3 4">
    <name type="scientific">Venturia nashicola</name>
    <dbReference type="NCBI Taxonomy" id="86259"/>
    <lineage>
        <taxon>Eukaryota</taxon>
        <taxon>Fungi</taxon>
        <taxon>Dikarya</taxon>
        <taxon>Ascomycota</taxon>
        <taxon>Pezizomycotina</taxon>
        <taxon>Dothideomycetes</taxon>
        <taxon>Pleosporomycetidae</taxon>
        <taxon>Venturiales</taxon>
        <taxon>Venturiaceae</taxon>
        <taxon>Venturia</taxon>
    </lineage>
</organism>
<dbReference type="InterPro" id="IPR036812">
    <property type="entry name" value="NAD(P)_OxRdtase_dom_sf"/>
</dbReference>
<dbReference type="InterPro" id="IPR023210">
    <property type="entry name" value="NADP_OxRdtase_dom"/>
</dbReference>
<dbReference type="PANTHER" id="PTHR43625">
    <property type="entry name" value="AFLATOXIN B1 ALDEHYDE REDUCTASE"/>
    <property type="match status" value="1"/>
</dbReference>
<evidence type="ECO:0000256" key="1">
    <source>
        <dbReference type="ARBA" id="ARBA00023002"/>
    </source>
</evidence>